<name>W7QTJ8_9ALTE</name>
<dbReference type="OrthoDB" id="9804309at2"/>
<dbReference type="InterPro" id="IPR036414">
    <property type="entry name" value="YaeB_N_sf"/>
</dbReference>
<dbReference type="Pfam" id="PF18389">
    <property type="entry name" value="TrmO_C"/>
    <property type="match status" value="1"/>
</dbReference>
<dbReference type="Proteomes" id="UP000019276">
    <property type="component" value="Unassembled WGS sequence"/>
</dbReference>
<dbReference type="NCBIfam" id="TIGR00104">
    <property type="entry name" value="tRNA_TsaA"/>
    <property type="match status" value="1"/>
</dbReference>
<dbReference type="SUPFAM" id="SSF118196">
    <property type="entry name" value="YaeB-like"/>
    <property type="match status" value="1"/>
</dbReference>
<proteinExistence type="inferred from homology"/>
<reference evidence="4 5" key="1">
    <citation type="journal article" date="2014" name="Genome Announc.">
        <title>Draft Genome Sequence of the Agar-Degrading Bacterium Catenovulum sp. Strain DS-2, Isolated from Intestines of Haliotis diversicolor.</title>
        <authorList>
            <person name="Shan D."/>
            <person name="Li X."/>
            <person name="Gu Z."/>
            <person name="Wei G."/>
            <person name="Gao Z."/>
            <person name="Shao Z."/>
        </authorList>
    </citation>
    <scope>NUCLEOTIDE SEQUENCE [LARGE SCALE GENOMIC DNA]</scope>
    <source>
        <strain evidence="4 5">DS-2</strain>
    </source>
</reference>
<dbReference type="InterPro" id="IPR023370">
    <property type="entry name" value="TrmO-like_N"/>
</dbReference>
<gene>
    <name evidence="4" type="ORF">DS2_01485</name>
</gene>
<dbReference type="CDD" id="cd09281">
    <property type="entry name" value="UPF0066"/>
    <property type="match status" value="1"/>
</dbReference>
<feature type="domain" description="TsaA-like" evidence="3">
    <location>
        <begin position="11"/>
        <end position="153"/>
    </location>
</feature>
<dbReference type="InterPro" id="IPR040372">
    <property type="entry name" value="YaeB-like"/>
</dbReference>
<keyword evidence="5" id="KW-1185">Reference proteome</keyword>
<organism evidence="4 5">
    <name type="scientific">Catenovulum agarivorans DS-2</name>
    <dbReference type="NCBI Taxonomy" id="1328313"/>
    <lineage>
        <taxon>Bacteria</taxon>
        <taxon>Pseudomonadati</taxon>
        <taxon>Pseudomonadota</taxon>
        <taxon>Gammaproteobacteria</taxon>
        <taxon>Alteromonadales</taxon>
        <taxon>Alteromonadaceae</taxon>
        <taxon>Catenovulum</taxon>
    </lineage>
</organism>
<sequence>MTANNLTSWPLNIIGHVHSPYKEKFSVPRQPNLVTCAKGYIRLDGAYANLDLFDGIDHFSHIWLIFVFHQTAKQGWKAKVRPQRLGGNKKMGVLATRSTFRPNPIGLSCVQFCHVERVNKHQTRLHVQGIDLVDGTPIVDIKPYVPYVDRIEQATSTFAQQPPDALLDVVFAPALVSKLSVCEAEYPGFESFVAQVLAQDPRPVYKRSKDDDKTYGVTLAKWNIRFVVNAHICTVVEIEPV</sequence>
<evidence type="ECO:0000256" key="2">
    <source>
        <dbReference type="ARBA" id="ARBA00033753"/>
    </source>
</evidence>
<dbReference type="Gene3D" id="2.40.30.70">
    <property type="entry name" value="YaeB-like"/>
    <property type="match status" value="1"/>
</dbReference>
<comment type="similarity">
    <text evidence="2">Belongs to the tRNA methyltransferase O family.</text>
</comment>
<evidence type="ECO:0000256" key="1">
    <source>
        <dbReference type="ARBA" id="ARBA00022691"/>
    </source>
</evidence>
<protein>
    <recommendedName>
        <fullName evidence="3">TsaA-like domain-containing protein</fullName>
    </recommendedName>
</protein>
<dbReference type="EMBL" id="ARZY01000001">
    <property type="protein sequence ID" value="EWH12352.1"/>
    <property type="molecule type" value="Genomic_DNA"/>
</dbReference>
<evidence type="ECO:0000259" key="3">
    <source>
        <dbReference type="PROSITE" id="PS51668"/>
    </source>
</evidence>
<dbReference type="PANTHER" id="PTHR12818:SF0">
    <property type="entry name" value="TRNA (ADENINE(37)-N6)-METHYLTRANSFERASE"/>
    <property type="match status" value="1"/>
</dbReference>
<evidence type="ECO:0000313" key="5">
    <source>
        <dbReference type="Proteomes" id="UP000019276"/>
    </source>
</evidence>
<dbReference type="GO" id="GO:0089715">
    <property type="term" value="F:tRNA (L-threonylcarbamoyladenosine(37)-C2) methyltransferase activity"/>
    <property type="evidence" value="ECO:0007669"/>
    <property type="project" value="TreeGrafter"/>
</dbReference>
<dbReference type="Gene3D" id="3.30.2310.10">
    <property type="entry name" value="YaeB-like"/>
    <property type="match status" value="1"/>
</dbReference>
<dbReference type="eggNOG" id="COG1720">
    <property type="taxonomic scope" value="Bacteria"/>
</dbReference>
<comment type="caution">
    <text evidence="4">The sequence shown here is derived from an EMBL/GenBank/DDBJ whole genome shotgun (WGS) entry which is preliminary data.</text>
</comment>
<dbReference type="AlphaFoldDB" id="W7QTJ8"/>
<dbReference type="STRING" id="1328313.DS2_01485"/>
<dbReference type="InterPro" id="IPR041369">
    <property type="entry name" value="TrmO_C"/>
</dbReference>
<accession>W7QTJ8</accession>
<dbReference type="PATRIC" id="fig|1328313.3.peg.309"/>
<keyword evidence="1" id="KW-0949">S-adenosyl-L-methionine</keyword>
<dbReference type="PROSITE" id="PS51668">
    <property type="entry name" value="TSAA_2"/>
    <property type="match status" value="1"/>
</dbReference>
<dbReference type="Pfam" id="PF01980">
    <property type="entry name" value="TrmO_N"/>
    <property type="match status" value="1"/>
</dbReference>
<evidence type="ECO:0000313" key="4">
    <source>
        <dbReference type="EMBL" id="EWH12352.1"/>
    </source>
</evidence>
<dbReference type="InterPro" id="IPR036413">
    <property type="entry name" value="YaeB-like_sf"/>
</dbReference>
<dbReference type="PANTHER" id="PTHR12818">
    <property type="entry name" value="TRNA (ADENINE(37)-N6)-METHYLTRANSFERASE"/>
    <property type="match status" value="1"/>
</dbReference>
<dbReference type="RefSeq" id="WP_035012810.1">
    <property type="nucleotide sequence ID" value="NZ_ARZY01000001.1"/>
</dbReference>